<evidence type="ECO:0000256" key="1">
    <source>
        <dbReference type="SAM" id="Phobius"/>
    </source>
</evidence>
<accession>A0A0G0KJ15</accession>
<comment type="caution">
    <text evidence="2">The sequence shown here is derived from an EMBL/GenBank/DDBJ whole genome shotgun (WGS) entry which is preliminary data.</text>
</comment>
<proteinExistence type="predicted"/>
<organism evidence="2 3">
    <name type="scientific">Candidatus Woesebacteria bacterium GW2011_GWB1_38_5</name>
    <dbReference type="NCBI Taxonomy" id="1618568"/>
    <lineage>
        <taxon>Bacteria</taxon>
        <taxon>Candidatus Woeseibacteriota</taxon>
    </lineage>
</organism>
<reference evidence="2 3" key="1">
    <citation type="journal article" date="2015" name="Nature">
        <title>rRNA introns, odd ribosomes, and small enigmatic genomes across a large radiation of phyla.</title>
        <authorList>
            <person name="Brown C.T."/>
            <person name="Hug L.A."/>
            <person name="Thomas B.C."/>
            <person name="Sharon I."/>
            <person name="Castelle C.J."/>
            <person name="Singh A."/>
            <person name="Wilkins M.J."/>
            <person name="Williams K.H."/>
            <person name="Banfield J.F."/>
        </authorList>
    </citation>
    <scope>NUCLEOTIDE SEQUENCE [LARGE SCALE GENOMIC DNA]</scope>
</reference>
<protein>
    <submittedName>
        <fullName evidence="2">Uncharacterized protein</fullName>
    </submittedName>
</protein>
<evidence type="ECO:0000313" key="3">
    <source>
        <dbReference type="Proteomes" id="UP000034738"/>
    </source>
</evidence>
<dbReference type="EMBL" id="LBUY01000002">
    <property type="protein sequence ID" value="KKQ75530.1"/>
    <property type="molecule type" value="Genomic_DNA"/>
</dbReference>
<keyword evidence="1" id="KW-0812">Transmembrane</keyword>
<keyword evidence="1" id="KW-1133">Transmembrane helix</keyword>
<dbReference type="AlphaFoldDB" id="A0A0G0KJ15"/>
<sequence length="185" mass="22132">MRIIIKLLYLLFAVFFLVYLSIPNRLFPQESQYSKRSTEPADVEDENRRGFYNTEDRETVVNYYRDKFGKVNIFGYGINLPSLRLNYPPEESQTIIRDQTRSTYLEEIVHPLRQSIYISGFEPRYDKDRIVVDGTEYKQKLIIKMISSNILIRLFVGCLILLSIYVNLRMWREVLMGYKKILYEK</sequence>
<name>A0A0G0KJ15_9BACT</name>
<keyword evidence="1" id="KW-0472">Membrane</keyword>
<feature type="transmembrane region" description="Helical" evidence="1">
    <location>
        <begin position="150"/>
        <end position="168"/>
    </location>
</feature>
<dbReference type="Proteomes" id="UP000034738">
    <property type="component" value="Unassembled WGS sequence"/>
</dbReference>
<gene>
    <name evidence="2" type="ORF">US95_C0002G0006</name>
</gene>
<evidence type="ECO:0000313" key="2">
    <source>
        <dbReference type="EMBL" id="KKQ75530.1"/>
    </source>
</evidence>